<dbReference type="SMART" id="SM00155">
    <property type="entry name" value="PLDc"/>
    <property type="match status" value="2"/>
</dbReference>
<dbReference type="PANTHER" id="PTHR43856">
    <property type="entry name" value="CARDIOLIPIN HYDROLASE"/>
    <property type="match status" value="1"/>
</dbReference>
<evidence type="ECO:0000256" key="1">
    <source>
        <dbReference type="ARBA" id="ARBA00038012"/>
    </source>
</evidence>
<dbReference type="EMBL" id="JAVFKY010000005">
    <property type="protein sequence ID" value="KAK5575621.1"/>
    <property type="molecule type" value="Genomic_DNA"/>
</dbReference>
<comment type="caution">
    <text evidence="5">The sequence shown here is derived from an EMBL/GenBank/DDBJ whole genome shotgun (WGS) entry which is preliminary data.</text>
</comment>
<reference evidence="5 6" key="1">
    <citation type="submission" date="2023-11" db="EMBL/GenBank/DDBJ databases">
        <title>Dfirmibasis_genome.</title>
        <authorList>
            <person name="Edelbroek B."/>
            <person name="Kjellin J."/>
            <person name="Jerlstrom-Hultqvist J."/>
            <person name="Soderbom F."/>
        </authorList>
    </citation>
    <scope>NUCLEOTIDE SEQUENCE [LARGE SCALE GENOMIC DNA]</scope>
    <source>
        <strain evidence="5 6">TNS-C-14</strain>
    </source>
</reference>
<organism evidence="5 6">
    <name type="scientific">Dictyostelium firmibasis</name>
    <dbReference type="NCBI Taxonomy" id="79012"/>
    <lineage>
        <taxon>Eukaryota</taxon>
        <taxon>Amoebozoa</taxon>
        <taxon>Evosea</taxon>
        <taxon>Eumycetozoa</taxon>
        <taxon>Dictyostelia</taxon>
        <taxon>Dictyosteliales</taxon>
        <taxon>Dictyosteliaceae</taxon>
        <taxon>Dictyostelium</taxon>
    </lineage>
</organism>
<feature type="signal peptide" evidence="3">
    <location>
        <begin position="1"/>
        <end position="19"/>
    </location>
</feature>
<sequence length="426" mass="47656">MKVLLLTVLLLCTVFLVQSQDFQNETYVSRFDPVSSTSQTSITTYFSPDTSLKVETDLIVNAKESVDIGIPGMDSWIYCTDSYEGVYGCTVEKQRTETFPIFQALLNAVNRGVKVRIISNNYYTPGANGSCTDGQIDPLSFLALAGAEVKYFTTVTYLHSKYCNVDGGTSSISSINYSQTSFMKNREAGVIVTGNNDLTDFTNTVFEYDWNHGIPWPTITYTPAEMEIITDKTTIDVVIPAPTSFPGSYVTTVTTVDEAMDTTVFTSPDFAWDQVKADIEASSSMLVYIYQITGPSWCDLLGNYTGDLTILVSDVIFDEADYQSAVLCYNHLYSNGVTIRKTAKNMYTYSHQKYWVLDNNIVYLSTGNWGETDFPDGSSDFPPSDSSDWRKTNRDFNIKMVDAKLTAVYTKLFKADYALGFDYHPY</sequence>
<dbReference type="PROSITE" id="PS50035">
    <property type="entry name" value="PLD"/>
    <property type="match status" value="1"/>
</dbReference>
<keyword evidence="6" id="KW-1185">Reference proteome</keyword>
<dbReference type="Pfam" id="PF13091">
    <property type="entry name" value="PLDc_2"/>
    <property type="match status" value="1"/>
</dbReference>
<dbReference type="SUPFAM" id="SSF56024">
    <property type="entry name" value="Phospholipase D/nuclease"/>
    <property type="match status" value="2"/>
</dbReference>
<dbReference type="PANTHER" id="PTHR43856:SF2">
    <property type="entry name" value="PHOSPHOLIPASE D"/>
    <property type="match status" value="1"/>
</dbReference>
<evidence type="ECO:0000313" key="5">
    <source>
        <dbReference type="EMBL" id="KAK5575621.1"/>
    </source>
</evidence>
<dbReference type="GO" id="GO:0016891">
    <property type="term" value="F:RNA endonuclease activity producing 5'-phosphomonoesters, hydrolytic mechanism"/>
    <property type="evidence" value="ECO:0007669"/>
    <property type="project" value="TreeGrafter"/>
</dbReference>
<dbReference type="AlphaFoldDB" id="A0AAN7TTI4"/>
<evidence type="ECO:0000256" key="3">
    <source>
        <dbReference type="SAM" id="SignalP"/>
    </source>
</evidence>
<dbReference type="Proteomes" id="UP001344447">
    <property type="component" value="Unassembled WGS sequence"/>
</dbReference>
<dbReference type="InterPro" id="IPR051406">
    <property type="entry name" value="PLD_domain"/>
</dbReference>
<dbReference type="FunFam" id="3.30.870.10:FF:000097">
    <property type="entry name" value="Uncharacterized protein"/>
    <property type="match status" value="1"/>
</dbReference>
<evidence type="ECO:0000313" key="6">
    <source>
        <dbReference type="Proteomes" id="UP001344447"/>
    </source>
</evidence>
<evidence type="ECO:0000256" key="2">
    <source>
        <dbReference type="ARBA" id="ARBA00040549"/>
    </source>
</evidence>
<proteinExistence type="inferred from homology"/>
<accession>A0AAN7TTI4</accession>
<evidence type="ECO:0000259" key="4">
    <source>
        <dbReference type="PROSITE" id="PS50035"/>
    </source>
</evidence>
<name>A0AAN7TTI4_9MYCE</name>
<dbReference type="FunFam" id="3.30.870.10:FF:000098">
    <property type="entry name" value="Uncharacterized protein"/>
    <property type="match status" value="1"/>
</dbReference>
<feature type="domain" description="PLD phosphodiesterase" evidence="4">
    <location>
        <begin position="346"/>
        <end position="373"/>
    </location>
</feature>
<feature type="chain" id="PRO_5042955482" description="Mitochondrial cardiolipin hydrolase" evidence="3">
    <location>
        <begin position="20"/>
        <end position="426"/>
    </location>
</feature>
<dbReference type="Gene3D" id="3.30.870.10">
    <property type="entry name" value="Endonuclease Chain A"/>
    <property type="match status" value="2"/>
</dbReference>
<protein>
    <recommendedName>
        <fullName evidence="2">Mitochondrial cardiolipin hydrolase</fullName>
    </recommendedName>
</protein>
<dbReference type="GO" id="GO:0005739">
    <property type="term" value="C:mitochondrion"/>
    <property type="evidence" value="ECO:0007669"/>
    <property type="project" value="TreeGrafter"/>
</dbReference>
<comment type="similarity">
    <text evidence="1">Belongs to the phospholipase D family. MitoPLD/Zucchini subfamily.</text>
</comment>
<dbReference type="InterPro" id="IPR001736">
    <property type="entry name" value="PLipase_D/transphosphatidylase"/>
</dbReference>
<gene>
    <name evidence="5" type="ORF">RB653_006754</name>
</gene>
<dbReference type="InterPro" id="IPR025202">
    <property type="entry name" value="PLD-like_dom"/>
</dbReference>
<keyword evidence="3" id="KW-0732">Signal</keyword>